<keyword evidence="2" id="KW-1185">Reference proteome</keyword>
<evidence type="ECO:0000313" key="1">
    <source>
        <dbReference type="EMBL" id="RYM34754.1"/>
    </source>
</evidence>
<protein>
    <recommendedName>
        <fullName evidence="3">Lipocalin-like domain-containing protein</fullName>
    </recommendedName>
</protein>
<proteinExistence type="predicted"/>
<gene>
    <name evidence="1" type="ORF">ERX46_05105</name>
</gene>
<comment type="caution">
    <text evidence="1">The sequence shown here is derived from an EMBL/GenBank/DDBJ whole genome shotgun (WGS) entry which is preliminary data.</text>
</comment>
<dbReference type="RefSeq" id="WP_130092763.1">
    <property type="nucleotide sequence ID" value="NZ_SETE01000002.1"/>
</dbReference>
<dbReference type="EMBL" id="SETE01000002">
    <property type="protein sequence ID" value="RYM34754.1"/>
    <property type="molecule type" value="Genomic_DNA"/>
</dbReference>
<evidence type="ECO:0000313" key="2">
    <source>
        <dbReference type="Proteomes" id="UP000293952"/>
    </source>
</evidence>
<evidence type="ECO:0008006" key="3">
    <source>
        <dbReference type="Google" id="ProtNLM"/>
    </source>
</evidence>
<sequence>MKYTQIITLSILLSLSFLSCKKESSNLCHDYLIGEYAVKDSISGGMSPGDYDHKSYDLEILASTCSPNKIRISNYANKNLSGTAFEVVCEVDNNVITVLDQDINNVNVRNSSGFATNDSIFFEISYESSLGEVFYGDCFGRKK</sequence>
<dbReference type="Proteomes" id="UP000293952">
    <property type="component" value="Unassembled WGS sequence"/>
</dbReference>
<reference evidence="1 2" key="1">
    <citation type="submission" date="2019-02" db="EMBL/GenBank/DDBJ databases">
        <title>Genome sequence of the sea-ice species Brumimicrobium glaciale.</title>
        <authorList>
            <person name="Bowman J.P."/>
        </authorList>
    </citation>
    <scope>NUCLEOTIDE SEQUENCE [LARGE SCALE GENOMIC DNA]</scope>
    <source>
        <strain evidence="1 2">IC156</strain>
    </source>
</reference>
<dbReference type="AlphaFoldDB" id="A0A4Q4KQA6"/>
<organism evidence="1 2">
    <name type="scientific">Brumimicrobium glaciale</name>
    <dbReference type="NCBI Taxonomy" id="200475"/>
    <lineage>
        <taxon>Bacteria</taxon>
        <taxon>Pseudomonadati</taxon>
        <taxon>Bacteroidota</taxon>
        <taxon>Flavobacteriia</taxon>
        <taxon>Flavobacteriales</taxon>
        <taxon>Crocinitomicaceae</taxon>
        <taxon>Brumimicrobium</taxon>
    </lineage>
</organism>
<name>A0A4Q4KQA6_9FLAO</name>
<dbReference type="PROSITE" id="PS51257">
    <property type="entry name" value="PROKAR_LIPOPROTEIN"/>
    <property type="match status" value="1"/>
</dbReference>
<accession>A0A4Q4KQA6</accession>